<organism evidence="1">
    <name type="scientific">marine sediment metagenome</name>
    <dbReference type="NCBI Taxonomy" id="412755"/>
    <lineage>
        <taxon>unclassified sequences</taxon>
        <taxon>metagenomes</taxon>
        <taxon>ecological metagenomes</taxon>
    </lineage>
</organism>
<dbReference type="EMBL" id="LAZR01035546">
    <property type="protein sequence ID" value="KKL27218.1"/>
    <property type="molecule type" value="Genomic_DNA"/>
</dbReference>
<comment type="caution">
    <text evidence="1">The sequence shown here is derived from an EMBL/GenBank/DDBJ whole genome shotgun (WGS) entry which is preliminary data.</text>
</comment>
<gene>
    <name evidence="1" type="ORF">LCGC14_2387400</name>
</gene>
<reference evidence="1" key="1">
    <citation type="journal article" date="2015" name="Nature">
        <title>Complex archaea that bridge the gap between prokaryotes and eukaryotes.</title>
        <authorList>
            <person name="Spang A."/>
            <person name="Saw J.H."/>
            <person name="Jorgensen S.L."/>
            <person name="Zaremba-Niedzwiedzka K."/>
            <person name="Martijn J."/>
            <person name="Lind A.E."/>
            <person name="van Eijk R."/>
            <person name="Schleper C."/>
            <person name="Guy L."/>
            <person name="Ettema T.J."/>
        </authorList>
    </citation>
    <scope>NUCLEOTIDE SEQUENCE</scope>
</reference>
<sequence>MNCSKCGRFSKRIRDAVGLSLSTCFPPDKPKIASTVPYVPFVCNNHGEWGSVEYQPVNFEWGGNK</sequence>
<name>A0A0F9ETV2_9ZZZZ</name>
<dbReference type="AlphaFoldDB" id="A0A0F9ETV2"/>
<protein>
    <submittedName>
        <fullName evidence="1">Uncharacterized protein</fullName>
    </submittedName>
</protein>
<accession>A0A0F9ETV2</accession>
<proteinExistence type="predicted"/>
<evidence type="ECO:0000313" key="1">
    <source>
        <dbReference type="EMBL" id="KKL27218.1"/>
    </source>
</evidence>